<keyword evidence="6 9" id="KW-1133">Transmembrane helix</keyword>
<dbReference type="PANTHER" id="PTHR33908:SF11">
    <property type="entry name" value="MEMBRANE PROTEIN"/>
    <property type="match status" value="1"/>
</dbReference>
<feature type="compositionally biased region" description="Low complexity" evidence="8">
    <location>
        <begin position="480"/>
        <end position="490"/>
    </location>
</feature>
<feature type="region of interest" description="Disordered" evidence="8">
    <location>
        <begin position="465"/>
        <end position="490"/>
    </location>
</feature>
<dbReference type="STRING" id="1121393.SAMN02745216_03813"/>
<feature type="transmembrane region" description="Helical" evidence="9">
    <location>
        <begin position="60"/>
        <end position="93"/>
    </location>
</feature>
<feature type="transmembrane region" description="Helical" evidence="9">
    <location>
        <begin position="398"/>
        <end position="415"/>
    </location>
</feature>
<dbReference type="EMBL" id="FQZU01000029">
    <property type="protein sequence ID" value="SHK64068.1"/>
    <property type="molecule type" value="Genomic_DNA"/>
</dbReference>
<evidence type="ECO:0000256" key="7">
    <source>
        <dbReference type="ARBA" id="ARBA00023136"/>
    </source>
</evidence>
<evidence type="ECO:0000256" key="1">
    <source>
        <dbReference type="ARBA" id="ARBA00004651"/>
    </source>
</evidence>
<dbReference type="OrthoDB" id="9761985at2"/>
<feature type="transmembrane region" description="Helical" evidence="9">
    <location>
        <begin position="7"/>
        <end position="26"/>
    </location>
</feature>
<keyword evidence="4 11" id="KW-0808">Transferase</keyword>
<reference evidence="12" key="1">
    <citation type="submission" date="2016-11" db="EMBL/GenBank/DDBJ databases">
        <authorList>
            <person name="Varghese N."/>
            <person name="Submissions S."/>
        </authorList>
    </citation>
    <scope>NUCLEOTIDE SEQUENCE [LARGE SCALE GENOMIC DNA]</scope>
    <source>
        <strain evidence="12">DSM 16219</strain>
    </source>
</reference>
<sequence>MTKPVHPACYPILLLAALGCRLIFFYNHGTAEVFGKYPYFAQQLLLGRDLGERLLDLSPLYLYSMAFCMGRLGLSIHALEAVQLILGALNVLLIFAAGRRLMGPLAGFSGALLYALHGNIMALESTFEPLVLLLFLSLLCILYLVRAQDETENFSKRLGFLGTAGLFAGLALITKPNFGLFCLGTAFWLFAAFDPSLSLKRRTALAAVFCVLAGLIVLPISVRNYIKFDDFIAVSDSYGRLFYNGNGGAATAFFPQNLEGQDKVPDGETDPDHSHVFFRERASAMAGRDLKPSESARFWFLTGLRDLKADPKRAAALWSQKTALFFHGYENHLIDGAYFKWQWTRNKPFIPYILISALALVGMILNQKHWRRLFPLYCLVFTFLFSCTIFLAGSRYRAPALPALCLFAGSVMAYMQDWVGQRDWKKAAATALAVALLIAGDSLLFKEPAAAHDRAFRPELRRQYEKEHPESYSPETAPLPRSAASTAPAKAAIPPHIMA</sequence>
<feature type="transmembrane region" description="Helical" evidence="9">
    <location>
        <begin position="158"/>
        <end position="191"/>
    </location>
</feature>
<proteinExistence type="predicted"/>
<keyword evidence="3 11" id="KW-0328">Glycosyltransferase</keyword>
<organism evidence="11 12">
    <name type="scientific">Desulfatibacillum alkenivorans DSM 16219</name>
    <dbReference type="NCBI Taxonomy" id="1121393"/>
    <lineage>
        <taxon>Bacteria</taxon>
        <taxon>Pseudomonadati</taxon>
        <taxon>Thermodesulfobacteriota</taxon>
        <taxon>Desulfobacteria</taxon>
        <taxon>Desulfobacterales</taxon>
        <taxon>Desulfatibacillaceae</taxon>
        <taxon>Desulfatibacillum</taxon>
    </lineage>
</organism>
<keyword evidence="7 9" id="KW-0472">Membrane</keyword>
<evidence type="ECO:0000313" key="12">
    <source>
        <dbReference type="Proteomes" id="UP000183994"/>
    </source>
</evidence>
<dbReference type="AlphaFoldDB" id="A0A1M6U4S2"/>
<keyword evidence="12" id="KW-1185">Reference proteome</keyword>
<dbReference type="InterPro" id="IPR050297">
    <property type="entry name" value="LipidA_mod_glycosyltrf_83"/>
</dbReference>
<evidence type="ECO:0000256" key="3">
    <source>
        <dbReference type="ARBA" id="ARBA00022676"/>
    </source>
</evidence>
<protein>
    <submittedName>
        <fullName evidence="11">Dolichyl-phosphate-mannose-protein mannosyltransferase</fullName>
    </submittedName>
</protein>
<keyword evidence="5 9" id="KW-0812">Transmembrane</keyword>
<dbReference type="PANTHER" id="PTHR33908">
    <property type="entry name" value="MANNOSYLTRANSFERASE YKCB-RELATED"/>
    <property type="match status" value="1"/>
</dbReference>
<dbReference type="GO" id="GO:0016763">
    <property type="term" value="F:pentosyltransferase activity"/>
    <property type="evidence" value="ECO:0007669"/>
    <property type="project" value="TreeGrafter"/>
</dbReference>
<feature type="transmembrane region" description="Helical" evidence="9">
    <location>
        <begin position="427"/>
        <end position="445"/>
    </location>
</feature>
<dbReference type="GO" id="GO:0009103">
    <property type="term" value="P:lipopolysaccharide biosynthetic process"/>
    <property type="evidence" value="ECO:0007669"/>
    <property type="project" value="UniProtKB-ARBA"/>
</dbReference>
<dbReference type="Proteomes" id="UP000183994">
    <property type="component" value="Unassembled WGS sequence"/>
</dbReference>
<evidence type="ECO:0000313" key="11">
    <source>
        <dbReference type="EMBL" id="SHK64068.1"/>
    </source>
</evidence>
<dbReference type="PROSITE" id="PS51257">
    <property type="entry name" value="PROKAR_LIPOPROTEIN"/>
    <property type="match status" value="1"/>
</dbReference>
<feature type="domain" description="Glycosyltransferase RgtA/B/C/D-like" evidence="10">
    <location>
        <begin position="58"/>
        <end position="215"/>
    </location>
</feature>
<dbReference type="RefSeq" id="WP_073477852.1">
    <property type="nucleotide sequence ID" value="NZ_FQZU01000029.1"/>
</dbReference>
<evidence type="ECO:0000256" key="2">
    <source>
        <dbReference type="ARBA" id="ARBA00022475"/>
    </source>
</evidence>
<keyword evidence="2" id="KW-1003">Cell membrane</keyword>
<dbReference type="GO" id="GO:0005886">
    <property type="term" value="C:plasma membrane"/>
    <property type="evidence" value="ECO:0007669"/>
    <property type="project" value="UniProtKB-SubCell"/>
</dbReference>
<evidence type="ECO:0000256" key="8">
    <source>
        <dbReference type="SAM" id="MobiDB-lite"/>
    </source>
</evidence>
<feature type="transmembrane region" description="Helical" evidence="9">
    <location>
        <begin position="373"/>
        <end position="391"/>
    </location>
</feature>
<evidence type="ECO:0000259" key="10">
    <source>
        <dbReference type="Pfam" id="PF13231"/>
    </source>
</evidence>
<feature type="transmembrane region" description="Helical" evidence="9">
    <location>
        <begin position="105"/>
        <end position="123"/>
    </location>
</feature>
<evidence type="ECO:0000256" key="5">
    <source>
        <dbReference type="ARBA" id="ARBA00022692"/>
    </source>
</evidence>
<feature type="transmembrane region" description="Helical" evidence="9">
    <location>
        <begin position="203"/>
        <end position="222"/>
    </location>
</feature>
<feature type="transmembrane region" description="Helical" evidence="9">
    <location>
        <begin position="349"/>
        <end position="367"/>
    </location>
</feature>
<evidence type="ECO:0000256" key="4">
    <source>
        <dbReference type="ARBA" id="ARBA00022679"/>
    </source>
</evidence>
<evidence type="ECO:0000256" key="6">
    <source>
        <dbReference type="ARBA" id="ARBA00022989"/>
    </source>
</evidence>
<dbReference type="Pfam" id="PF13231">
    <property type="entry name" value="PMT_2"/>
    <property type="match status" value="1"/>
</dbReference>
<gene>
    <name evidence="11" type="ORF">SAMN02745216_03813</name>
</gene>
<comment type="subcellular location">
    <subcellularLocation>
        <location evidence="1">Cell membrane</location>
        <topology evidence="1">Multi-pass membrane protein</topology>
    </subcellularLocation>
</comment>
<feature type="transmembrane region" description="Helical" evidence="9">
    <location>
        <begin position="129"/>
        <end position="146"/>
    </location>
</feature>
<dbReference type="InterPro" id="IPR038731">
    <property type="entry name" value="RgtA/B/C-like"/>
</dbReference>
<evidence type="ECO:0000256" key="9">
    <source>
        <dbReference type="SAM" id="Phobius"/>
    </source>
</evidence>
<name>A0A1M6U4S2_9BACT</name>
<accession>A0A1M6U4S2</accession>